<organism evidence="3 4">
    <name type="scientific">Dioscorea zingiberensis</name>
    <dbReference type="NCBI Taxonomy" id="325984"/>
    <lineage>
        <taxon>Eukaryota</taxon>
        <taxon>Viridiplantae</taxon>
        <taxon>Streptophyta</taxon>
        <taxon>Embryophyta</taxon>
        <taxon>Tracheophyta</taxon>
        <taxon>Spermatophyta</taxon>
        <taxon>Magnoliopsida</taxon>
        <taxon>Liliopsida</taxon>
        <taxon>Dioscoreales</taxon>
        <taxon>Dioscoreaceae</taxon>
        <taxon>Dioscorea</taxon>
    </lineage>
</organism>
<dbReference type="Proteomes" id="UP001085076">
    <property type="component" value="Miscellaneous, Linkage group lg01"/>
</dbReference>
<reference evidence="3" key="2">
    <citation type="journal article" date="2022" name="Hortic Res">
        <title>The genome of Dioscorea zingiberensis sheds light on the biosynthesis, origin and evolution of the medicinally important diosgenin saponins.</title>
        <authorList>
            <person name="Li Y."/>
            <person name="Tan C."/>
            <person name="Li Z."/>
            <person name="Guo J."/>
            <person name="Li S."/>
            <person name="Chen X."/>
            <person name="Wang C."/>
            <person name="Dai X."/>
            <person name="Yang H."/>
            <person name="Song W."/>
            <person name="Hou L."/>
            <person name="Xu J."/>
            <person name="Tong Z."/>
            <person name="Xu A."/>
            <person name="Yuan X."/>
            <person name="Wang W."/>
            <person name="Yang Q."/>
            <person name="Chen L."/>
            <person name="Sun Z."/>
            <person name="Wang K."/>
            <person name="Pan B."/>
            <person name="Chen J."/>
            <person name="Bao Y."/>
            <person name="Liu F."/>
            <person name="Qi X."/>
            <person name="Gang D.R."/>
            <person name="Wen J."/>
            <person name="Li J."/>
        </authorList>
    </citation>
    <scope>NUCLEOTIDE SEQUENCE</scope>
    <source>
        <strain evidence="3">Dzin_1.0</strain>
    </source>
</reference>
<protein>
    <recommendedName>
        <fullName evidence="5">Transmembrane protein</fullName>
    </recommendedName>
</protein>
<feature type="region of interest" description="Disordered" evidence="1">
    <location>
        <begin position="56"/>
        <end position="76"/>
    </location>
</feature>
<dbReference type="AlphaFoldDB" id="A0A9D5D5L6"/>
<evidence type="ECO:0000313" key="4">
    <source>
        <dbReference type="Proteomes" id="UP001085076"/>
    </source>
</evidence>
<evidence type="ECO:0000313" key="3">
    <source>
        <dbReference type="EMBL" id="KAJ0984892.1"/>
    </source>
</evidence>
<sequence length="76" mass="8332">MRAEDMKRMPAGQPDEAKQVLHQRRRLPLSPARMALGGFLIVASVGYFTLYHKSKPGTTHTDVVKATVGPGKDDAK</sequence>
<keyword evidence="2" id="KW-0472">Membrane</keyword>
<keyword evidence="2" id="KW-1133">Transmembrane helix</keyword>
<evidence type="ECO:0008006" key="5">
    <source>
        <dbReference type="Google" id="ProtNLM"/>
    </source>
</evidence>
<name>A0A9D5D5L6_9LILI</name>
<evidence type="ECO:0000256" key="2">
    <source>
        <dbReference type="SAM" id="Phobius"/>
    </source>
</evidence>
<dbReference type="EMBL" id="JAGGNH010000001">
    <property type="protein sequence ID" value="KAJ0984892.1"/>
    <property type="molecule type" value="Genomic_DNA"/>
</dbReference>
<proteinExistence type="predicted"/>
<accession>A0A9D5D5L6</accession>
<feature type="region of interest" description="Disordered" evidence="1">
    <location>
        <begin position="1"/>
        <end position="20"/>
    </location>
</feature>
<keyword evidence="4" id="KW-1185">Reference proteome</keyword>
<comment type="caution">
    <text evidence="3">The sequence shown here is derived from an EMBL/GenBank/DDBJ whole genome shotgun (WGS) entry which is preliminary data.</text>
</comment>
<dbReference type="OrthoDB" id="1892673at2759"/>
<evidence type="ECO:0000256" key="1">
    <source>
        <dbReference type="SAM" id="MobiDB-lite"/>
    </source>
</evidence>
<keyword evidence="2" id="KW-0812">Transmembrane</keyword>
<feature type="transmembrane region" description="Helical" evidence="2">
    <location>
        <begin position="34"/>
        <end position="51"/>
    </location>
</feature>
<gene>
    <name evidence="3" type="ORF">J5N97_003248</name>
</gene>
<reference evidence="3" key="1">
    <citation type="submission" date="2021-03" db="EMBL/GenBank/DDBJ databases">
        <authorList>
            <person name="Li Z."/>
            <person name="Yang C."/>
        </authorList>
    </citation>
    <scope>NUCLEOTIDE SEQUENCE</scope>
    <source>
        <strain evidence="3">Dzin_1.0</strain>
        <tissue evidence="3">Leaf</tissue>
    </source>
</reference>